<keyword evidence="2" id="KW-0812">Transmembrane</keyword>
<gene>
    <name evidence="3" type="ORF">Fcan01_08776</name>
</gene>
<feature type="region of interest" description="Disordered" evidence="1">
    <location>
        <begin position="16"/>
        <end position="39"/>
    </location>
</feature>
<evidence type="ECO:0000256" key="2">
    <source>
        <dbReference type="SAM" id="Phobius"/>
    </source>
</evidence>
<reference evidence="3 4" key="1">
    <citation type="submission" date="2015-12" db="EMBL/GenBank/DDBJ databases">
        <title>The genome of Folsomia candida.</title>
        <authorList>
            <person name="Faddeeva A."/>
            <person name="Derks M.F."/>
            <person name="Anvar Y."/>
            <person name="Smit S."/>
            <person name="Van Straalen N."/>
            <person name="Roelofs D."/>
        </authorList>
    </citation>
    <scope>NUCLEOTIDE SEQUENCE [LARGE SCALE GENOMIC DNA]</scope>
    <source>
        <strain evidence="3 4">VU population</strain>
        <tissue evidence="3">Whole body</tissue>
    </source>
</reference>
<keyword evidence="2" id="KW-0472">Membrane</keyword>
<organism evidence="3 4">
    <name type="scientific">Folsomia candida</name>
    <name type="common">Springtail</name>
    <dbReference type="NCBI Taxonomy" id="158441"/>
    <lineage>
        <taxon>Eukaryota</taxon>
        <taxon>Metazoa</taxon>
        <taxon>Ecdysozoa</taxon>
        <taxon>Arthropoda</taxon>
        <taxon>Hexapoda</taxon>
        <taxon>Collembola</taxon>
        <taxon>Entomobryomorpha</taxon>
        <taxon>Isotomoidea</taxon>
        <taxon>Isotomidae</taxon>
        <taxon>Proisotominae</taxon>
        <taxon>Folsomia</taxon>
    </lineage>
</organism>
<dbReference type="EMBL" id="LNIX01000004">
    <property type="protein sequence ID" value="OXA55841.1"/>
    <property type="molecule type" value="Genomic_DNA"/>
</dbReference>
<feature type="transmembrane region" description="Helical" evidence="2">
    <location>
        <begin position="186"/>
        <end position="206"/>
    </location>
</feature>
<name>A0A226EGD7_FOLCA</name>
<accession>A0A226EGD7</accession>
<sequence>MSLVTKLSTAFTPRLAATTTIPPPPSRPIIDSPNLERRMGRPEAEILPEVEQIRKSYAAQSNTDKAENVGRNADLCLLNFTRNQIRIIHRQIVRMRVKCATEFGPPPEAAGPLTSTPKEEPRVLRHIMKSSPTNIAPSKNCPFSFPFCRGGNGKEDAASSTSTLKLTMSNSNSKDALFSSETKRRLITVAILLSVILLFAILITQYSSPATVTTREEYRDDDDCADFEWGPSL</sequence>
<proteinExistence type="predicted"/>
<protein>
    <submittedName>
        <fullName evidence="3">Uncharacterized protein</fullName>
    </submittedName>
</protein>
<comment type="caution">
    <text evidence="3">The sequence shown here is derived from an EMBL/GenBank/DDBJ whole genome shotgun (WGS) entry which is preliminary data.</text>
</comment>
<evidence type="ECO:0000313" key="3">
    <source>
        <dbReference type="EMBL" id="OXA55841.1"/>
    </source>
</evidence>
<keyword evidence="4" id="KW-1185">Reference proteome</keyword>
<evidence type="ECO:0000256" key="1">
    <source>
        <dbReference type="SAM" id="MobiDB-lite"/>
    </source>
</evidence>
<dbReference type="Proteomes" id="UP000198287">
    <property type="component" value="Unassembled WGS sequence"/>
</dbReference>
<evidence type="ECO:0000313" key="4">
    <source>
        <dbReference type="Proteomes" id="UP000198287"/>
    </source>
</evidence>
<dbReference type="AlphaFoldDB" id="A0A226EGD7"/>
<keyword evidence="2" id="KW-1133">Transmembrane helix</keyword>